<accession>A0A225D013</accession>
<organism evidence="1 2">
    <name type="scientific">Fimbriiglobus ruber</name>
    <dbReference type="NCBI Taxonomy" id="1908690"/>
    <lineage>
        <taxon>Bacteria</taxon>
        <taxon>Pseudomonadati</taxon>
        <taxon>Planctomycetota</taxon>
        <taxon>Planctomycetia</taxon>
        <taxon>Gemmatales</taxon>
        <taxon>Gemmataceae</taxon>
        <taxon>Fimbriiglobus</taxon>
    </lineage>
</organism>
<comment type="caution">
    <text evidence="1">The sequence shown here is derived from an EMBL/GenBank/DDBJ whole genome shotgun (WGS) entry which is preliminary data.</text>
</comment>
<reference evidence="2" key="1">
    <citation type="submission" date="2017-06" db="EMBL/GenBank/DDBJ databases">
        <title>Genome analysis of Fimbriiglobus ruber SP5, the first member of the order Planctomycetales with confirmed chitinolytic capability.</title>
        <authorList>
            <person name="Ravin N.V."/>
            <person name="Rakitin A.L."/>
            <person name="Ivanova A.A."/>
            <person name="Beletsky A.V."/>
            <person name="Kulichevskaya I.S."/>
            <person name="Mardanov A.V."/>
            <person name="Dedysh S.N."/>
        </authorList>
    </citation>
    <scope>NUCLEOTIDE SEQUENCE [LARGE SCALE GENOMIC DNA]</scope>
    <source>
        <strain evidence="2">SP5</strain>
    </source>
</reference>
<evidence type="ECO:0000313" key="1">
    <source>
        <dbReference type="EMBL" id="OWK34921.1"/>
    </source>
</evidence>
<evidence type="ECO:0000313" key="2">
    <source>
        <dbReference type="Proteomes" id="UP000214646"/>
    </source>
</evidence>
<sequence>MVLVNPLVARTEADRAAIEENEQVWNQCGAMVRDVLNRRTSLPQSWVDRAVRDKWTPIEPAGRGGK</sequence>
<dbReference type="Proteomes" id="UP000214646">
    <property type="component" value="Unassembled WGS sequence"/>
</dbReference>
<gene>
    <name evidence="1" type="ORF">FRUB_09763</name>
</gene>
<dbReference type="EMBL" id="NIDE01000019">
    <property type="protein sequence ID" value="OWK34921.1"/>
    <property type="molecule type" value="Genomic_DNA"/>
</dbReference>
<proteinExistence type="predicted"/>
<keyword evidence="2" id="KW-1185">Reference proteome</keyword>
<protein>
    <submittedName>
        <fullName evidence="1">Uncharacterized protein</fullName>
    </submittedName>
</protein>
<name>A0A225D013_9BACT</name>
<dbReference type="AlphaFoldDB" id="A0A225D013"/>